<evidence type="ECO:0000256" key="11">
    <source>
        <dbReference type="RuleBase" id="RU362127"/>
    </source>
</evidence>
<dbReference type="InterPro" id="IPR013969">
    <property type="entry name" value="Oligosacch_biosynth_Alg14"/>
</dbReference>
<evidence type="ECO:0000256" key="2">
    <source>
        <dbReference type="ARBA" id="ARBA00004590"/>
    </source>
</evidence>
<dbReference type="Proteomes" id="UP001476247">
    <property type="component" value="Unassembled WGS sequence"/>
</dbReference>
<dbReference type="PANTHER" id="PTHR12154">
    <property type="entry name" value="GLYCOSYL TRANSFERASE-RELATED"/>
    <property type="match status" value="1"/>
</dbReference>
<organism evidence="12 13">
    <name type="scientific">Helicostylum pulchrum</name>
    <dbReference type="NCBI Taxonomy" id="562976"/>
    <lineage>
        <taxon>Eukaryota</taxon>
        <taxon>Fungi</taxon>
        <taxon>Fungi incertae sedis</taxon>
        <taxon>Mucoromycota</taxon>
        <taxon>Mucoromycotina</taxon>
        <taxon>Mucoromycetes</taxon>
        <taxon>Mucorales</taxon>
        <taxon>Mucorineae</taxon>
        <taxon>Mucoraceae</taxon>
        <taxon>Helicostylum</taxon>
    </lineage>
</organism>
<evidence type="ECO:0000256" key="7">
    <source>
        <dbReference type="ARBA" id="ARBA00022824"/>
    </source>
</evidence>
<dbReference type="Pfam" id="PF08660">
    <property type="entry name" value="Alg14"/>
    <property type="match status" value="1"/>
</dbReference>
<gene>
    <name evidence="11" type="primary">ALG14</name>
    <name evidence="12" type="ORF">HPULCUR_005135</name>
</gene>
<sequence length="61" mass="6846">MSSSGGHTAEMLQLVKSLDPTRYTPRSYILANTDTLSREKAIVYEQGLNKVIQEINTNVVY</sequence>
<evidence type="ECO:0000256" key="9">
    <source>
        <dbReference type="ARBA" id="ARBA00023136"/>
    </source>
</evidence>
<accession>A0ABP9XZL6</accession>
<evidence type="ECO:0000256" key="1">
    <source>
        <dbReference type="ARBA" id="ARBA00004389"/>
    </source>
</evidence>
<reference evidence="12 13" key="1">
    <citation type="submission" date="2024-04" db="EMBL/GenBank/DDBJ databases">
        <title>genome sequences of Mucor flavus KT1a and Helicostylum pulchrum KT1b strains isolation_sourced from the surface of a dry-aged beef.</title>
        <authorList>
            <person name="Toyotome T."/>
            <person name="Hosono M."/>
            <person name="Torimaru M."/>
            <person name="Fukuda K."/>
            <person name="Mikami N."/>
        </authorList>
    </citation>
    <scope>NUCLEOTIDE SEQUENCE [LARGE SCALE GENOMIC DNA]</scope>
    <source>
        <strain evidence="12 13">KT1b</strain>
    </source>
</reference>
<comment type="subunit">
    <text evidence="4 11">Heterodimer with ALG13 to form a functional enzyme.</text>
</comment>
<dbReference type="EMBL" id="BAABUJ010000013">
    <property type="protein sequence ID" value="GAA5799718.1"/>
    <property type="molecule type" value="Genomic_DNA"/>
</dbReference>
<evidence type="ECO:0000256" key="8">
    <source>
        <dbReference type="ARBA" id="ARBA00022989"/>
    </source>
</evidence>
<proteinExistence type="inferred from homology"/>
<keyword evidence="8" id="KW-1133">Transmembrane helix</keyword>
<comment type="caution">
    <text evidence="12">The sequence shown here is derived from an EMBL/GenBank/DDBJ whole genome shotgun (WGS) entry which is preliminary data.</text>
</comment>
<evidence type="ECO:0000313" key="13">
    <source>
        <dbReference type="Proteomes" id="UP001476247"/>
    </source>
</evidence>
<dbReference type="PANTHER" id="PTHR12154:SF4">
    <property type="entry name" value="UDP-N-ACETYLGLUCOSAMINE TRANSFERASE SUBUNIT ALG14 HOMOLOG"/>
    <property type="match status" value="1"/>
</dbReference>
<name>A0ABP9XZL6_9FUNG</name>
<evidence type="ECO:0000256" key="5">
    <source>
        <dbReference type="ARBA" id="ARBA00017467"/>
    </source>
</evidence>
<keyword evidence="13" id="KW-1185">Reference proteome</keyword>
<keyword evidence="9" id="KW-0472">Membrane</keyword>
<comment type="similarity">
    <text evidence="3 11">Belongs to the ALG14 family.</text>
</comment>
<comment type="function">
    <text evidence="11">Involved in protein N-glycosylation. Essential for the second step of the dolichol-linked oligosaccharide pathway. Anchors the catalytic subunit ALG13 to the ER.</text>
</comment>
<evidence type="ECO:0000256" key="3">
    <source>
        <dbReference type="ARBA" id="ARBA00009731"/>
    </source>
</evidence>
<keyword evidence="7 11" id="KW-0256">Endoplasmic reticulum</keyword>
<evidence type="ECO:0000313" key="12">
    <source>
        <dbReference type="EMBL" id="GAA5799718.1"/>
    </source>
</evidence>
<comment type="subcellular location">
    <subcellularLocation>
        <location evidence="1 11">Endoplasmic reticulum membrane</location>
        <topology evidence="1 11">Single-pass membrane protein</topology>
    </subcellularLocation>
    <subcellularLocation>
        <location evidence="2">Nucleus membrane</location>
        <topology evidence="2">Single-pass membrane protein</topology>
    </subcellularLocation>
</comment>
<protein>
    <recommendedName>
        <fullName evidence="5 11">UDP-N-acetylglucosamine transferase subunit ALG14</fullName>
    </recommendedName>
    <alternativeName>
        <fullName evidence="10 11">Asparagine-linked glycosylation protein 14</fullName>
    </alternativeName>
</protein>
<keyword evidence="6" id="KW-0812">Transmembrane</keyword>
<evidence type="ECO:0000256" key="10">
    <source>
        <dbReference type="ARBA" id="ARBA00032062"/>
    </source>
</evidence>
<evidence type="ECO:0000256" key="4">
    <source>
        <dbReference type="ARBA" id="ARBA00011335"/>
    </source>
</evidence>
<evidence type="ECO:0000256" key="6">
    <source>
        <dbReference type="ARBA" id="ARBA00022692"/>
    </source>
</evidence>